<gene>
    <name evidence="2" type="ORF">PENTCL1PPCAC_29456</name>
</gene>
<dbReference type="AlphaFoldDB" id="A0AAV5UJZ7"/>
<evidence type="ECO:0000313" key="3">
    <source>
        <dbReference type="Proteomes" id="UP001432027"/>
    </source>
</evidence>
<name>A0AAV5UJZ7_9BILA</name>
<proteinExistence type="predicted"/>
<dbReference type="EMBL" id="BTSX01000006">
    <property type="protein sequence ID" value="GMT07282.1"/>
    <property type="molecule type" value="Genomic_DNA"/>
</dbReference>
<reference evidence="2" key="1">
    <citation type="submission" date="2023-10" db="EMBL/GenBank/DDBJ databases">
        <title>Genome assembly of Pristionchus species.</title>
        <authorList>
            <person name="Yoshida K."/>
            <person name="Sommer R.J."/>
        </authorList>
    </citation>
    <scope>NUCLEOTIDE SEQUENCE</scope>
    <source>
        <strain evidence="2">RS0144</strain>
    </source>
</reference>
<keyword evidence="3" id="KW-1185">Reference proteome</keyword>
<feature type="non-terminal residue" evidence="2">
    <location>
        <position position="1"/>
    </location>
</feature>
<sequence>ESLAGSFPIEEDVTFEEVLSQIDIKTQVENVIYRLNIQFSELKTIVEAHTGFIKALRTKNEAFRINETKYLSDEEEKELEECEKLKDELGQIVDIIDLSEKYERFLDLTRKVITSEDKVS</sequence>
<protein>
    <submittedName>
        <fullName evidence="2">Uncharacterized protein</fullName>
    </submittedName>
</protein>
<evidence type="ECO:0000313" key="2">
    <source>
        <dbReference type="EMBL" id="GMT07282.1"/>
    </source>
</evidence>
<feature type="coiled-coil region" evidence="1">
    <location>
        <begin position="65"/>
        <end position="92"/>
    </location>
</feature>
<dbReference type="Proteomes" id="UP001432027">
    <property type="component" value="Unassembled WGS sequence"/>
</dbReference>
<keyword evidence="1" id="KW-0175">Coiled coil</keyword>
<feature type="non-terminal residue" evidence="2">
    <location>
        <position position="120"/>
    </location>
</feature>
<evidence type="ECO:0000256" key="1">
    <source>
        <dbReference type="SAM" id="Coils"/>
    </source>
</evidence>
<accession>A0AAV5UJZ7</accession>
<organism evidence="2 3">
    <name type="scientific">Pristionchus entomophagus</name>
    <dbReference type="NCBI Taxonomy" id="358040"/>
    <lineage>
        <taxon>Eukaryota</taxon>
        <taxon>Metazoa</taxon>
        <taxon>Ecdysozoa</taxon>
        <taxon>Nematoda</taxon>
        <taxon>Chromadorea</taxon>
        <taxon>Rhabditida</taxon>
        <taxon>Rhabditina</taxon>
        <taxon>Diplogasteromorpha</taxon>
        <taxon>Diplogasteroidea</taxon>
        <taxon>Neodiplogasteridae</taxon>
        <taxon>Pristionchus</taxon>
    </lineage>
</organism>
<comment type="caution">
    <text evidence="2">The sequence shown here is derived from an EMBL/GenBank/DDBJ whole genome shotgun (WGS) entry which is preliminary data.</text>
</comment>